<dbReference type="Proteomes" id="UP000533306">
    <property type="component" value="Unassembled WGS sequence"/>
</dbReference>
<reference evidence="1 2" key="1">
    <citation type="submission" date="2020-08" db="EMBL/GenBank/DDBJ databases">
        <title>Genomic Encyclopedia of Type Strains, Phase IV (KMG-IV): sequencing the most valuable type-strain genomes for metagenomic binning, comparative biology and taxonomic classification.</title>
        <authorList>
            <person name="Goeker M."/>
        </authorList>
    </citation>
    <scope>NUCLEOTIDE SEQUENCE [LARGE SCALE GENOMIC DNA]</scope>
    <source>
        <strain evidence="1 2">DSM 11099</strain>
    </source>
</reference>
<evidence type="ECO:0000313" key="2">
    <source>
        <dbReference type="Proteomes" id="UP000533306"/>
    </source>
</evidence>
<dbReference type="EMBL" id="JACHEU010000003">
    <property type="protein sequence ID" value="MBB6013976.1"/>
    <property type="molecule type" value="Genomic_DNA"/>
</dbReference>
<evidence type="ECO:0000313" key="1">
    <source>
        <dbReference type="EMBL" id="MBB6013976.1"/>
    </source>
</evidence>
<dbReference type="InterPro" id="IPR011990">
    <property type="entry name" value="TPR-like_helical_dom_sf"/>
</dbReference>
<sequence>MHETRTLAELVTAGWSEADLQWEKLSEAALAALAEGQVEPARELYAQALRVARTEFPPNDPRLAASLSNQAVVQPVSSGRIEASAAQAWASCGRWIDTMTAPRTARSSLFHLRMERLHRPAYEERWRMKARDMLEALRRDHGAMDGLELLDRDAAAQRLLQWDRERPAGMSDPRKFMAAMILLGFRRKAQGTGMEQVHTQAHTGANSLQ</sequence>
<accession>A0A7W9S4J3</accession>
<proteinExistence type="predicted"/>
<dbReference type="AlphaFoldDB" id="A0A7W9S4J3"/>
<comment type="caution">
    <text evidence="1">The sequence shown here is derived from an EMBL/GenBank/DDBJ whole genome shotgun (WGS) entry which is preliminary data.</text>
</comment>
<keyword evidence="2" id="KW-1185">Reference proteome</keyword>
<dbReference type="RefSeq" id="WP_183832160.1">
    <property type="nucleotide sequence ID" value="NZ_JACHEU010000003.1"/>
</dbReference>
<name>A0A7W9S4J3_9HYPH</name>
<dbReference type="Gene3D" id="1.25.40.10">
    <property type="entry name" value="Tetratricopeptide repeat domain"/>
    <property type="match status" value="1"/>
</dbReference>
<organism evidence="1 2">
    <name type="scientific">Aquamicrobium lusatiense</name>
    <dbReference type="NCBI Taxonomy" id="89772"/>
    <lineage>
        <taxon>Bacteria</taxon>
        <taxon>Pseudomonadati</taxon>
        <taxon>Pseudomonadota</taxon>
        <taxon>Alphaproteobacteria</taxon>
        <taxon>Hyphomicrobiales</taxon>
        <taxon>Phyllobacteriaceae</taxon>
        <taxon>Aquamicrobium</taxon>
    </lineage>
</organism>
<gene>
    <name evidence="1" type="ORF">HNR59_003370</name>
</gene>
<protein>
    <submittedName>
        <fullName evidence="1">Uncharacterized protein</fullName>
    </submittedName>
</protein>